<dbReference type="InterPro" id="IPR025496">
    <property type="entry name" value="DUF4387"/>
</dbReference>
<dbReference type="EMBL" id="CAADRN010000133">
    <property type="protein sequence ID" value="VFU13528.1"/>
    <property type="molecule type" value="Genomic_DNA"/>
</dbReference>
<evidence type="ECO:0000259" key="1">
    <source>
        <dbReference type="Pfam" id="PF14330"/>
    </source>
</evidence>
<dbReference type="AlphaFoldDB" id="A0A485M3K8"/>
<protein>
    <recommendedName>
        <fullName evidence="1">DUF4387 domain-containing protein</fullName>
    </recommendedName>
</protein>
<dbReference type="Pfam" id="PF14330">
    <property type="entry name" value="DUF4387"/>
    <property type="match status" value="1"/>
</dbReference>
<accession>A0A485M3K8</accession>
<proteinExistence type="predicted"/>
<name>A0A485M3K8_9ZZZZ</name>
<evidence type="ECO:0000313" key="2">
    <source>
        <dbReference type="EMBL" id="VFU13528.1"/>
    </source>
</evidence>
<gene>
    <name evidence="2" type="ORF">SCFA_2180003</name>
</gene>
<feature type="domain" description="DUF4387" evidence="1">
    <location>
        <begin position="6"/>
        <end position="103"/>
    </location>
</feature>
<organism evidence="2">
    <name type="scientific">anaerobic digester metagenome</name>
    <dbReference type="NCBI Taxonomy" id="1263854"/>
    <lineage>
        <taxon>unclassified sequences</taxon>
        <taxon>metagenomes</taxon>
        <taxon>ecological metagenomes</taxon>
    </lineage>
</organism>
<sequence length="111" mass="12286">MKKIKITDLAGVIRSKNSGPFELTLDLVFKDRRAFELARRSGIFTKELFAGLYNINLQDVLGVVEYEQANAIKVTLVRPVVSGDPGDTDIYGAQQHAPLLDLEVPVEEPCV</sequence>
<reference evidence="2" key="1">
    <citation type="submission" date="2019-03" db="EMBL/GenBank/DDBJ databases">
        <authorList>
            <person name="Hao L."/>
        </authorList>
    </citation>
    <scope>NUCLEOTIDE SEQUENCE</scope>
</reference>